<dbReference type="Gene3D" id="3.30.70.3460">
    <property type="match status" value="1"/>
</dbReference>
<accession>A0A6A7K6T5</accession>
<evidence type="ECO:0000256" key="2">
    <source>
        <dbReference type="ARBA" id="ARBA00023444"/>
    </source>
</evidence>
<dbReference type="Pfam" id="PF22451">
    <property type="entry name" value="NirdL-like_HTH"/>
    <property type="match status" value="1"/>
</dbReference>
<evidence type="ECO:0000259" key="6">
    <source>
        <dbReference type="Pfam" id="PF17805"/>
    </source>
</evidence>
<dbReference type="GO" id="GO:0016829">
    <property type="term" value="F:lyase activity"/>
    <property type="evidence" value="ECO:0007669"/>
    <property type="project" value="UniProtKB-KW"/>
</dbReference>
<evidence type="ECO:0000259" key="7">
    <source>
        <dbReference type="Pfam" id="PF22451"/>
    </source>
</evidence>
<evidence type="ECO:0000256" key="4">
    <source>
        <dbReference type="ARBA" id="ARBA00023471"/>
    </source>
</evidence>
<dbReference type="Proteomes" id="UP000440004">
    <property type="component" value="Unassembled WGS sequence"/>
</dbReference>
<comment type="caution">
    <text evidence="8">The sequence shown here is derived from an EMBL/GenBank/DDBJ whole genome shotgun (WGS) entry which is preliminary data.</text>
</comment>
<keyword evidence="1" id="KW-0456">Lyase</keyword>
<name>A0A6A7K6T5_9FIRM</name>
<dbReference type="Pfam" id="PF17805">
    <property type="entry name" value="AsnC_trans_reg2"/>
    <property type="match status" value="1"/>
</dbReference>
<protein>
    <recommendedName>
        <fullName evidence="4">siroheme decarboxylase</fullName>
        <ecNumber evidence="4">4.1.1.111</ecNumber>
    </recommendedName>
</protein>
<evidence type="ECO:0000313" key="9">
    <source>
        <dbReference type="Proteomes" id="UP000440004"/>
    </source>
</evidence>
<dbReference type="EC" id="4.1.1.111" evidence="4"/>
<proteinExistence type="inferred from homology"/>
<evidence type="ECO:0000256" key="3">
    <source>
        <dbReference type="ARBA" id="ARBA00023457"/>
    </source>
</evidence>
<dbReference type="InterPro" id="IPR040523">
    <property type="entry name" value="AsnC_trans_reg2"/>
</dbReference>
<sequence>MDQVSKNLIREIQGNLPICENPYKELGNKLGIGEEEVIQRLTELKKEGCLKRIAAILRHNESGYSANALVVFKTDNILIEKLGKILAKSSIVSHCYERKSNEKWPYNLYAMTHAKDINETIEFINDFVTIHGIQEYEILNSQEELKKASMIYY</sequence>
<dbReference type="AlphaFoldDB" id="A0A6A7K6T5"/>
<dbReference type="PANTHER" id="PTHR43413">
    <property type="entry name" value="TRANSCRIPTIONAL REGULATOR, ASNC FAMILY"/>
    <property type="match status" value="1"/>
</dbReference>
<dbReference type="PANTHER" id="PTHR43413:SF1">
    <property type="entry name" value="SIROHEME DECARBOXYLASE NIRL SUBUNIT"/>
    <property type="match status" value="1"/>
</dbReference>
<dbReference type="RefSeq" id="WP_152802225.1">
    <property type="nucleotide sequence ID" value="NZ_WHNX01000005.1"/>
</dbReference>
<comment type="similarity">
    <text evidence="3">Belongs to the Ahb/Nir family.</text>
</comment>
<dbReference type="InterPro" id="IPR053953">
    <property type="entry name" value="NirdL-like_HTH"/>
</dbReference>
<evidence type="ECO:0000313" key="8">
    <source>
        <dbReference type="EMBL" id="MPW25095.1"/>
    </source>
</evidence>
<comment type="catalytic activity">
    <reaction evidence="5">
        <text>siroheme + 2 H(+) = 12,18-didecarboxysiroheme + 2 CO2</text>
        <dbReference type="Rhea" id="RHEA:19093"/>
        <dbReference type="ChEBI" id="CHEBI:15378"/>
        <dbReference type="ChEBI" id="CHEBI:16526"/>
        <dbReference type="ChEBI" id="CHEBI:60052"/>
        <dbReference type="ChEBI" id="CHEBI:140497"/>
        <dbReference type="EC" id="4.1.1.111"/>
    </reaction>
</comment>
<comment type="pathway">
    <text evidence="2">Porphyrin-containing compound metabolism.</text>
</comment>
<dbReference type="SMART" id="SM00344">
    <property type="entry name" value="HTH_ASNC"/>
    <property type="match status" value="1"/>
</dbReference>
<gene>
    <name evidence="8" type="ORF">GC105_04745</name>
</gene>
<keyword evidence="9" id="KW-1185">Reference proteome</keyword>
<reference evidence="8 9" key="1">
    <citation type="submission" date="2019-10" db="EMBL/GenBank/DDBJ databases">
        <title>Alkalibaculum tamaniensis sp.nov., a new alkaliphilic acetogen, isolated on methoxylated aromatics from a mud volcano.</title>
        <authorList>
            <person name="Khomyakova M.A."/>
            <person name="Merkel A.Y."/>
            <person name="Bonch-Osmolovskaya E.A."/>
            <person name="Slobodkin A.I."/>
        </authorList>
    </citation>
    <scope>NUCLEOTIDE SEQUENCE [LARGE SCALE GENOMIC DNA]</scope>
    <source>
        <strain evidence="8 9">M08DMB</strain>
    </source>
</reference>
<dbReference type="InterPro" id="IPR019888">
    <property type="entry name" value="Tscrpt_reg_AsnC-like"/>
</dbReference>
<feature type="domain" description="Siroheme decarboxylase AsnC-like ligand binding" evidence="6">
    <location>
        <begin position="62"/>
        <end position="146"/>
    </location>
</feature>
<evidence type="ECO:0000256" key="1">
    <source>
        <dbReference type="ARBA" id="ARBA00023239"/>
    </source>
</evidence>
<organism evidence="8 9">
    <name type="scientific">Alkalibaculum sporogenes</name>
    <dbReference type="NCBI Taxonomy" id="2655001"/>
    <lineage>
        <taxon>Bacteria</taxon>
        <taxon>Bacillati</taxon>
        <taxon>Bacillota</taxon>
        <taxon>Clostridia</taxon>
        <taxon>Eubacteriales</taxon>
        <taxon>Eubacteriaceae</taxon>
        <taxon>Alkalibaculum</taxon>
    </lineage>
</organism>
<feature type="domain" description="Siroheme decarboxylase NirL-like HTH" evidence="7">
    <location>
        <begin position="6"/>
        <end position="49"/>
    </location>
</feature>
<dbReference type="InterPro" id="IPR050684">
    <property type="entry name" value="HTH-Siroheme_Decarb"/>
</dbReference>
<dbReference type="EMBL" id="WHNX01000005">
    <property type="protein sequence ID" value="MPW25095.1"/>
    <property type="molecule type" value="Genomic_DNA"/>
</dbReference>
<evidence type="ECO:0000256" key="5">
    <source>
        <dbReference type="ARBA" id="ARBA00048470"/>
    </source>
</evidence>